<dbReference type="CDD" id="cd01741">
    <property type="entry name" value="GATase1_1"/>
    <property type="match status" value="1"/>
</dbReference>
<dbReference type="InterPro" id="IPR017926">
    <property type="entry name" value="GATASE"/>
</dbReference>
<dbReference type="SUPFAM" id="SSF52317">
    <property type="entry name" value="Class I glutamine amidotransferase-like"/>
    <property type="match status" value="1"/>
</dbReference>
<dbReference type="Gene3D" id="3.40.50.880">
    <property type="match status" value="1"/>
</dbReference>
<dbReference type="PANTHER" id="PTHR42695">
    <property type="entry name" value="GLUTAMINE AMIDOTRANSFERASE YLR126C-RELATED"/>
    <property type="match status" value="1"/>
</dbReference>
<evidence type="ECO:0000313" key="3">
    <source>
        <dbReference type="Proteomes" id="UP000035021"/>
    </source>
</evidence>
<organism evidence="2 3">
    <name type="scientific">Gordonia paraffinivorans NBRC 108238</name>
    <dbReference type="NCBI Taxonomy" id="1223543"/>
    <lineage>
        <taxon>Bacteria</taxon>
        <taxon>Bacillati</taxon>
        <taxon>Actinomycetota</taxon>
        <taxon>Actinomycetes</taxon>
        <taxon>Mycobacteriales</taxon>
        <taxon>Gordoniaceae</taxon>
        <taxon>Gordonia</taxon>
    </lineage>
</organism>
<comment type="caution">
    <text evidence="2">The sequence shown here is derived from an EMBL/GenBank/DDBJ whole genome shotgun (WGS) entry which is preliminary data.</text>
</comment>
<dbReference type="InterPro" id="IPR044992">
    <property type="entry name" value="ChyE-like"/>
</dbReference>
<evidence type="ECO:0000259" key="1">
    <source>
        <dbReference type="Pfam" id="PF00117"/>
    </source>
</evidence>
<reference evidence="2 3" key="1">
    <citation type="submission" date="2013-02" db="EMBL/GenBank/DDBJ databases">
        <title>Whole genome shotgun sequence of Gordonia paraffinivorans NBRC 108238.</title>
        <authorList>
            <person name="Isaki-Nakamura S."/>
            <person name="Hosoyama A."/>
            <person name="Tsuchikane K."/>
            <person name="Ando Y."/>
            <person name="Baba S."/>
            <person name="Ohji S."/>
            <person name="Hamada M."/>
            <person name="Tamura T."/>
            <person name="Yamazoe A."/>
            <person name="Yamazaki S."/>
            <person name="Fujita N."/>
        </authorList>
    </citation>
    <scope>NUCLEOTIDE SEQUENCE [LARGE SCALE GENOMIC DNA]</scope>
    <source>
        <strain evidence="2 3">NBRC 108238</strain>
    </source>
</reference>
<dbReference type="EMBL" id="BAOQ01000015">
    <property type="protein sequence ID" value="GAC83773.1"/>
    <property type="molecule type" value="Genomic_DNA"/>
</dbReference>
<dbReference type="InterPro" id="IPR029062">
    <property type="entry name" value="Class_I_gatase-like"/>
</dbReference>
<dbReference type="Proteomes" id="UP000035021">
    <property type="component" value="Unassembled WGS sequence"/>
</dbReference>
<feature type="domain" description="Glutamine amidotransferase" evidence="1">
    <location>
        <begin position="46"/>
        <end position="191"/>
    </location>
</feature>
<dbReference type="RefSeq" id="WP_006900007.1">
    <property type="nucleotide sequence ID" value="NZ_BAOQ01000015.1"/>
</dbReference>
<dbReference type="Pfam" id="PF00117">
    <property type="entry name" value="GATase"/>
    <property type="match status" value="1"/>
</dbReference>
<proteinExistence type="predicted"/>
<name>A0ABQ0IJM1_9ACTN</name>
<evidence type="ECO:0000313" key="2">
    <source>
        <dbReference type="EMBL" id="GAC83773.1"/>
    </source>
</evidence>
<protein>
    <recommendedName>
        <fullName evidence="1">Glutamine amidotransferase domain-containing protein</fullName>
    </recommendedName>
</protein>
<dbReference type="PANTHER" id="PTHR42695:SF5">
    <property type="entry name" value="GLUTAMINE AMIDOTRANSFERASE YLR126C-RELATED"/>
    <property type="match status" value="1"/>
</dbReference>
<sequence length="248" mass="26835">MSIDPVRVLEIRHAETEPPGSYGPALDELADVTTLRIWREDVPDDLSDVEAIVTLGGAMGVDDAPAIGWIDHEIVLLRRALELGIPVWGVCLGSQMLAAALGAQVYRSDTPEIGVHTVTLDPHAIDDPIWGVDPGEPDAVPTEFRVVQWHFDTFDLPAGATRLASSPWCANQLFRHGDSYGVQFHLEADGGLVGEWLGAPESRDLVGEAIGAAATDRFATDATAAEVVTVPLPHTVMRRWLRGIAERR</sequence>
<dbReference type="PROSITE" id="PS51273">
    <property type="entry name" value="GATASE_TYPE_1"/>
    <property type="match status" value="1"/>
</dbReference>
<gene>
    <name evidence="2" type="ORF">GP2_015_00150</name>
</gene>
<keyword evidence="3" id="KW-1185">Reference proteome</keyword>
<accession>A0ABQ0IJM1</accession>